<feature type="region of interest" description="Disordered" evidence="6">
    <location>
        <begin position="168"/>
        <end position="241"/>
    </location>
</feature>
<evidence type="ECO:0000256" key="2">
    <source>
        <dbReference type="ARBA" id="ARBA00023015"/>
    </source>
</evidence>
<dbReference type="GO" id="GO:0048766">
    <property type="term" value="P:root hair initiation"/>
    <property type="evidence" value="ECO:0007669"/>
    <property type="project" value="UniProtKB-ARBA"/>
</dbReference>
<dbReference type="InterPro" id="IPR045843">
    <property type="entry name" value="IND-like"/>
</dbReference>
<evidence type="ECO:0000256" key="1">
    <source>
        <dbReference type="ARBA" id="ARBA00004123"/>
    </source>
</evidence>
<dbReference type="FunFam" id="4.10.280.10:FF:000022">
    <property type="entry name" value="Basic helix-loop-helix transcription factor"/>
    <property type="match status" value="1"/>
</dbReference>
<dbReference type="AlphaFoldDB" id="A0AAN9F4Z3"/>
<dbReference type="SUPFAM" id="SSF47459">
    <property type="entry name" value="HLH, helix-loop-helix DNA-binding domain"/>
    <property type="match status" value="1"/>
</dbReference>
<evidence type="ECO:0000259" key="7">
    <source>
        <dbReference type="PROSITE" id="PS50888"/>
    </source>
</evidence>
<dbReference type="PROSITE" id="PS50888">
    <property type="entry name" value="BHLH"/>
    <property type="match status" value="1"/>
</dbReference>
<comment type="subcellular location">
    <subcellularLocation>
        <location evidence="1">Nucleus</location>
    </subcellularLocation>
</comment>
<dbReference type="PANTHER" id="PTHR45914:SF60">
    <property type="entry name" value="TRANSCRIPTION FACTOR RSL2-LIKE"/>
    <property type="match status" value="1"/>
</dbReference>
<dbReference type="GO" id="GO:0005634">
    <property type="term" value="C:nucleus"/>
    <property type="evidence" value="ECO:0007669"/>
    <property type="project" value="UniProtKB-SubCell"/>
</dbReference>
<organism evidence="8 9">
    <name type="scientific">Crotalaria pallida</name>
    <name type="common">Smooth rattlebox</name>
    <name type="synonym">Crotalaria striata</name>
    <dbReference type="NCBI Taxonomy" id="3830"/>
    <lineage>
        <taxon>Eukaryota</taxon>
        <taxon>Viridiplantae</taxon>
        <taxon>Streptophyta</taxon>
        <taxon>Embryophyta</taxon>
        <taxon>Tracheophyta</taxon>
        <taxon>Spermatophyta</taxon>
        <taxon>Magnoliopsida</taxon>
        <taxon>eudicotyledons</taxon>
        <taxon>Gunneridae</taxon>
        <taxon>Pentapetalae</taxon>
        <taxon>rosids</taxon>
        <taxon>fabids</taxon>
        <taxon>Fabales</taxon>
        <taxon>Fabaceae</taxon>
        <taxon>Papilionoideae</taxon>
        <taxon>50 kb inversion clade</taxon>
        <taxon>genistoids sensu lato</taxon>
        <taxon>core genistoids</taxon>
        <taxon>Crotalarieae</taxon>
        <taxon>Crotalaria</taxon>
    </lineage>
</organism>
<accession>A0AAN9F4Z3</accession>
<feature type="compositionally biased region" description="Polar residues" evidence="6">
    <location>
        <begin position="207"/>
        <end position="235"/>
    </location>
</feature>
<reference evidence="8 9" key="1">
    <citation type="submission" date="2024-01" db="EMBL/GenBank/DDBJ databases">
        <title>The genomes of 5 underutilized Papilionoideae crops provide insights into root nodulation and disease resistanc.</title>
        <authorList>
            <person name="Yuan L."/>
        </authorList>
    </citation>
    <scope>NUCLEOTIDE SEQUENCE [LARGE SCALE GENOMIC DNA]</scope>
    <source>
        <strain evidence="8">ZHUSHIDOU_FW_LH</strain>
        <tissue evidence="8">Leaf</tissue>
    </source>
</reference>
<evidence type="ECO:0000256" key="3">
    <source>
        <dbReference type="ARBA" id="ARBA00023125"/>
    </source>
</evidence>
<keyword evidence="5" id="KW-0539">Nucleus</keyword>
<evidence type="ECO:0000256" key="4">
    <source>
        <dbReference type="ARBA" id="ARBA00023163"/>
    </source>
</evidence>
<dbReference type="Proteomes" id="UP001372338">
    <property type="component" value="Unassembled WGS sequence"/>
</dbReference>
<dbReference type="EMBL" id="JAYWIO010000004">
    <property type="protein sequence ID" value="KAK7269922.1"/>
    <property type="molecule type" value="Genomic_DNA"/>
</dbReference>
<gene>
    <name evidence="8" type="ORF">RIF29_22731</name>
</gene>
<dbReference type="SMART" id="SM00353">
    <property type="entry name" value="HLH"/>
    <property type="match status" value="1"/>
</dbReference>
<dbReference type="CDD" id="cd11454">
    <property type="entry name" value="bHLH_AtIND_like"/>
    <property type="match status" value="1"/>
</dbReference>
<evidence type="ECO:0000313" key="8">
    <source>
        <dbReference type="EMBL" id="KAK7269922.1"/>
    </source>
</evidence>
<keyword evidence="9" id="KW-1185">Reference proteome</keyword>
<dbReference type="Gene3D" id="4.10.280.10">
    <property type="entry name" value="Helix-loop-helix DNA-binding domain"/>
    <property type="match status" value="1"/>
</dbReference>
<keyword evidence="2" id="KW-0805">Transcription regulation</keyword>
<keyword evidence="3" id="KW-0238">DNA-binding</keyword>
<dbReference type="GO" id="GO:0003677">
    <property type="term" value="F:DNA binding"/>
    <property type="evidence" value="ECO:0007669"/>
    <property type="project" value="UniProtKB-KW"/>
</dbReference>
<evidence type="ECO:0000256" key="6">
    <source>
        <dbReference type="SAM" id="MobiDB-lite"/>
    </source>
</evidence>
<dbReference type="Pfam" id="PF00010">
    <property type="entry name" value="HLH"/>
    <property type="match status" value="1"/>
</dbReference>
<name>A0AAN9F4Z3_CROPI</name>
<dbReference type="GO" id="GO:0046983">
    <property type="term" value="F:protein dimerization activity"/>
    <property type="evidence" value="ECO:0007669"/>
    <property type="project" value="InterPro"/>
</dbReference>
<proteinExistence type="predicted"/>
<sequence length="339" mass="37741">MEPTQLISEEWGSFSGLNIAEEADFMTQLLGGNCGNSTTFWPGHESIDTNNTNSYFPSNVSNTNFFYFSQGSSSSNDTSGNMFSTTSSGTCSFDPPTNYESMSMDVCLGDDKFSPHIFQWNDNLIQQLNEVSNDEETSLDQGKPVLINDYNLNSEEEKNRILVNHAKRSRRSIEEASENMRNVKSRKIQKSASMSSTNEEDRMSGGLQRQGSSSCISEGDSNPSLELNGGISPSLSPKDVKATNFNRKSKSTSCLATDPQTLYARKRRERINERLRILQSLVPNGTKVDISTMLEEAVQYVKFLQHQIKLLSSDDLWMYAPIAYNGINIGLDLTTTKGL</sequence>
<feature type="domain" description="BHLH" evidence="7">
    <location>
        <begin position="255"/>
        <end position="304"/>
    </location>
</feature>
<dbReference type="PANTHER" id="PTHR45914">
    <property type="entry name" value="TRANSCRIPTION FACTOR HEC3-RELATED"/>
    <property type="match status" value="1"/>
</dbReference>
<evidence type="ECO:0000256" key="5">
    <source>
        <dbReference type="ARBA" id="ARBA00023242"/>
    </source>
</evidence>
<comment type="caution">
    <text evidence="8">The sequence shown here is derived from an EMBL/GenBank/DDBJ whole genome shotgun (WGS) entry which is preliminary data.</text>
</comment>
<keyword evidence="4" id="KW-0804">Transcription</keyword>
<dbReference type="GO" id="GO:0003700">
    <property type="term" value="F:DNA-binding transcription factor activity"/>
    <property type="evidence" value="ECO:0007669"/>
    <property type="project" value="InterPro"/>
</dbReference>
<evidence type="ECO:0000313" key="9">
    <source>
        <dbReference type="Proteomes" id="UP001372338"/>
    </source>
</evidence>
<dbReference type="InterPro" id="IPR036638">
    <property type="entry name" value="HLH_DNA-bd_sf"/>
</dbReference>
<dbReference type="InterPro" id="IPR011598">
    <property type="entry name" value="bHLH_dom"/>
</dbReference>
<protein>
    <recommendedName>
        <fullName evidence="7">BHLH domain-containing protein</fullName>
    </recommendedName>
</protein>